<keyword evidence="2" id="KW-1185">Reference proteome</keyword>
<comment type="caution">
    <text evidence="1">The sequence shown here is derived from an EMBL/GenBank/DDBJ whole genome shotgun (WGS) entry which is preliminary data.</text>
</comment>
<dbReference type="OrthoDB" id="1077385at2759"/>
<dbReference type="Proteomes" id="UP000467841">
    <property type="component" value="Unassembled WGS sequence"/>
</dbReference>
<reference evidence="1" key="1">
    <citation type="submission" date="2020-01" db="EMBL/GenBank/DDBJ databases">
        <authorList>
            <person name="Mishra B."/>
        </authorList>
    </citation>
    <scope>NUCLEOTIDE SEQUENCE [LARGE SCALE GENOMIC DNA]</scope>
</reference>
<accession>A0A6D2LB93</accession>
<proteinExistence type="predicted"/>
<dbReference type="EMBL" id="CACVBM020001718">
    <property type="protein sequence ID" value="CAA7058362.1"/>
    <property type="molecule type" value="Genomic_DNA"/>
</dbReference>
<name>A0A6D2LB93_9BRAS</name>
<gene>
    <name evidence="1" type="ORF">MERR_LOCUS45598</name>
</gene>
<evidence type="ECO:0000313" key="2">
    <source>
        <dbReference type="Proteomes" id="UP000467841"/>
    </source>
</evidence>
<organism evidence="1 2">
    <name type="scientific">Microthlaspi erraticum</name>
    <dbReference type="NCBI Taxonomy" id="1685480"/>
    <lineage>
        <taxon>Eukaryota</taxon>
        <taxon>Viridiplantae</taxon>
        <taxon>Streptophyta</taxon>
        <taxon>Embryophyta</taxon>
        <taxon>Tracheophyta</taxon>
        <taxon>Spermatophyta</taxon>
        <taxon>Magnoliopsida</taxon>
        <taxon>eudicotyledons</taxon>
        <taxon>Gunneridae</taxon>
        <taxon>Pentapetalae</taxon>
        <taxon>rosids</taxon>
        <taxon>malvids</taxon>
        <taxon>Brassicales</taxon>
        <taxon>Brassicaceae</taxon>
        <taxon>Coluteocarpeae</taxon>
        <taxon>Microthlaspi</taxon>
    </lineage>
</organism>
<protein>
    <submittedName>
        <fullName evidence="1">Uncharacterized protein</fullName>
    </submittedName>
</protein>
<sequence length="347" mass="39506">MSMKECKSLKHVSLNISKLKRLDEVDFSNCGALSEVSLNSSPNGVAMATDNHHSKLPILDEASPSLEYDNIELNFTNCFNLNQKALIEKQTVLQEKLILPGEEVPSYFTYQTSETYPAEEEGTYSSLTIPLFPSFLLQPFFRIRVCVLVICDPISGQDFNFIDIAVNCRFKGRFGNIFESLGQPRWFQTTWKDSHLFILDCRIPLNKGNALPQAELNYDHVDIQLQISRRDRLASMDYTIRLKRWGVRILNDDSSAENRPGNPNALPHVKNVEITLRTQRDAGSECGLHEELFKKPLTCPAFKLGRNTTYHKEDRQRFSTVSSAIRHACFQLLQLDNAVSCGLWLVV</sequence>
<evidence type="ECO:0000313" key="1">
    <source>
        <dbReference type="EMBL" id="CAA7058362.1"/>
    </source>
</evidence>
<dbReference type="AlphaFoldDB" id="A0A6D2LB93"/>